<keyword evidence="3" id="KW-0560">Oxidoreductase</keyword>
<evidence type="ECO:0000256" key="3">
    <source>
        <dbReference type="ARBA" id="ARBA00023002"/>
    </source>
</evidence>
<dbReference type="InterPro" id="IPR012347">
    <property type="entry name" value="Ferritin-like"/>
</dbReference>
<reference evidence="6 7" key="1">
    <citation type="submission" date="2006-10" db="EMBL/GenBank/DDBJ databases">
        <title>Complete sequence of Methanosaeta thermophila PT.</title>
        <authorList>
            <consortium name="US DOE Joint Genome Institute"/>
            <person name="Copeland A."/>
            <person name="Lucas S."/>
            <person name="Lapidus A."/>
            <person name="Barry K."/>
            <person name="Detter J.C."/>
            <person name="Glavina del Rio T."/>
            <person name="Hammon N."/>
            <person name="Israni S."/>
            <person name="Pitluck S."/>
            <person name="Chain P."/>
            <person name="Malfatti S."/>
            <person name="Shin M."/>
            <person name="Vergez L."/>
            <person name="Schmutz J."/>
            <person name="Larimer F."/>
            <person name="Land M."/>
            <person name="Hauser L."/>
            <person name="Kyrpides N."/>
            <person name="Kim E."/>
            <person name="Smith K.S."/>
            <person name="Ingram-Smith C."/>
            <person name="Richardson P."/>
        </authorList>
    </citation>
    <scope>NUCLEOTIDE SEQUENCE [LARGE SCALE GENOMIC DNA]</scope>
    <source>
        <strain evidence="7">DSM 6194 / JCM 14653 / NBRC 101360 / PT</strain>
    </source>
</reference>
<keyword evidence="2" id="KW-0479">Metal-binding</keyword>
<keyword evidence="1" id="KW-0409">Iron storage</keyword>
<protein>
    <submittedName>
        <fullName evidence="6">Ferritin, Dps family protein</fullName>
    </submittedName>
</protein>
<dbReference type="InterPro" id="IPR009040">
    <property type="entry name" value="Ferritin-like_diiron"/>
</dbReference>
<dbReference type="SUPFAM" id="SSF47240">
    <property type="entry name" value="Ferritin-like"/>
    <property type="match status" value="1"/>
</dbReference>
<dbReference type="PANTHER" id="PTHR11431:SF127">
    <property type="entry name" value="BACTERIAL NON-HEME FERRITIN"/>
    <property type="match status" value="1"/>
</dbReference>
<dbReference type="GO" id="GO:0008198">
    <property type="term" value="F:ferrous iron binding"/>
    <property type="evidence" value="ECO:0007669"/>
    <property type="project" value="TreeGrafter"/>
</dbReference>
<dbReference type="InterPro" id="IPR009078">
    <property type="entry name" value="Ferritin-like_SF"/>
</dbReference>
<keyword evidence="7" id="KW-1185">Reference proteome</keyword>
<dbReference type="KEGG" id="mtp:Mthe_0118"/>
<evidence type="ECO:0000313" key="6">
    <source>
        <dbReference type="EMBL" id="ABK13918.1"/>
    </source>
</evidence>
<dbReference type="InterPro" id="IPR041719">
    <property type="entry name" value="Ferritin_prok"/>
</dbReference>
<sequence>MINERLLDALNKQVNWELYSSYFYLSMSGYFESTGLKGFASWMRAQAQEELFHAMKFYDYIISRGGRVKLMRIEEPPGEWESPLNVFEDVHVHEQKVTGLIHALLDLAIEVKDYPTQSMLQWFVNEQVEEEANAEEIVQKLRLIQGERGVGLLYMLDKELGQRVFTPPAEKE</sequence>
<feature type="domain" description="Ferritin-like diiron" evidence="5">
    <location>
        <begin position="1"/>
        <end position="145"/>
    </location>
</feature>
<dbReference type="InterPro" id="IPR008331">
    <property type="entry name" value="Ferritin_DPS_dom"/>
</dbReference>
<dbReference type="GO" id="GO:0006879">
    <property type="term" value="P:intracellular iron ion homeostasis"/>
    <property type="evidence" value="ECO:0007669"/>
    <property type="project" value="UniProtKB-KW"/>
</dbReference>
<accession>A0B5E4</accession>
<dbReference type="GO" id="GO:0005829">
    <property type="term" value="C:cytosol"/>
    <property type="evidence" value="ECO:0007669"/>
    <property type="project" value="TreeGrafter"/>
</dbReference>
<evidence type="ECO:0000313" key="7">
    <source>
        <dbReference type="Proteomes" id="UP000000674"/>
    </source>
</evidence>
<evidence type="ECO:0000256" key="2">
    <source>
        <dbReference type="ARBA" id="ARBA00022723"/>
    </source>
</evidence>
<dbReference type="STRING" id="349307.Mthe_0118"/>
<dbReference type="Pfam" id="PF00210">
    <property type="entry name" value="Ferritin"/>
    <property type="match status" value="1"/>
</dbReference>
<evidence type="ECO:0000259" key="5">
    <source>
        <dbReference type="PROSITE" id="PS50905"/>
    </source>
</evidence>
<dbReference type="Proteomes" id="UP000000674">
    <property type="component" value="Chromosome"/>
</dbReference>
<dbReference type="EMBL" id="CP000477">
    <property type="protein sequence ID" value="ABK13918.1"/>
    <property type="molecule type" value="Genomic_DNA"/>
</dbReference>
<gene>
    <name evidence="6" type="ordered locus">Mthe_0118</name>
</gene>
<dbReference type="PROSITE" id="PS50905">
    <property type="entry name" value="FERRITIN_LIKE"/>
    <property type="match status" value="1"/>
</dbReference>
<organism evidence="6 7">
    <name type="scientific">Methanothrix thermoacetophila (strain DSM 6194 / JCM 14653 / NBRC 101360 / PT)</name>
    <name type="common">Methanosaeta thermophila</name>
    <dbReference type="NCBI Taxonomy" id="349307"/>
    <lineage>
        <taxon>Archaea</taxon>
        <taxon>Methanobacteriati</taxon>
        <taxon>Methanobacteriota</taxon>
        <taxon>Stenosarchaea group</taxon>
        <taxon>Methanomicrobia</taxon>
        <taxon>Methanotrichales</taxon>
        <taxon>Methanotrichaceae</taxon>
        <taxon>Methanothrix</taxon>
    </lineage>
</organism>
<dbReference type="CDD" id="cd01055">
    <property type="entry name" value="Nonheme_Ferritin"/>
    <property type="match status" value="1"/>
</dbReference>
<dbReference type="GO" id="GO:0008199">
    <property type="term" value="F:ferric iron binding"/>
    <property type="evidence" value="ECO:0007669"/>
    <property type="project" value="InterPro"/>
</dbReference>
<name>A0B5E4_METTP</name>
<dbReference type="FunFam" id="1.20.1260.10:FF:000001">
    <property type="entry name" value="Non-heme ferritin"/>
    <property type="match status" value="1"/>
</dbReference>
<dbReference type="GO" id="GO:0004322">
    <property type="term" value="F:ferroxidase activity"/>
    <property type="evidence" value="ECO:0007669"/>
    <property type="project" value="TreeGrafter"/>
</dbReference>
<evidence type="ECO:0000256" key="1">
    <source>
        <dbReference type="ARBA" id="ARBA00022434"/>
    </source>
</evidence>
<dbReference type="AlphaFoldDB" id="A0B5E4"/>
<dbReference type="PANTHER" id="PTHR11431">
    <property type="entry name" value="FERRITIN"/>
    <property type="match status" value="1"/>
</dbReference>
<dbReference type="GeneID" id="4462292"/>
<evidence type="ECO:0000256" key="4">
    <source>
        <dbReference type="ARBA" id="ARBA00023004"/>
    </source>
</evidence>
<dbReference type="HOGENOM" id="CLU_065681_1_2_2"/>
<dbReference type="Gene3D" id="1.20.1260.10">
    <property type="match status" value="1"/>
</dbReference>
<dbReference type="GO" id="GO:0006826">
    <property type="term" value="P:iron ion transport"/>
    <property type="evidence" value="ECO:0007669"/>
    <property type="project" value="InterPro"/>
</dbReference>
<dbReference type="RefSeq" id="WP_011695317.1">
    <property type="nucleotide sequence ID" value="NC_008553.1"/>
</dbReference>
<dbReference type="InterPro" id="IPR001519">
    <property type="entry name" value="Ferritin"/>
</dbReference>
<proteinExistence type="predicted"/>
<dbReference type="GO" id="GO:0042802">
    <property type="term" value="F:identical protein binding"/>
    <property type="evidence" value="ECO:0007669"/>
    <property type="project" value="UniProtKB-ARBA"/>
</dbReference>
<keyword evidence="4" id="KW-0408">Iron</keyword>